<evidence type="ECO:0000256" key="12">
    <source>
        <dbReference type="RuleBase" id="RU362085"/>
    </source>
</evidence>
<evidence type="ECO:0000256" key="11">
    <source>
        <dbReference type="NCBIfam" id="TIGR00665"/>
    </source>
</evidence>
<dbReference type="InterPro" id="IPR007692">
    <property type="entry name" value="DNA_helicase_DnaB"/>
</dbReference>
<dbReference type="InterPro" id="IPR007693">
    <property type="entry name" value="DNA_helicase_DnaB-like_N"/>
</dbReference>
<organism evidence="14 15">
    <name type="scientific">Acetohalobium arabaticum (strain ATCC 49924 / DSM 5501 / Z-7288)</name>
    <dbReference type="NCBI Taxonomy" id="574087"/>
    <lineage>
        <taxon>Bacteria</taxon>
        <taxon>Bacillati</taxon>
        <taxon>Bacillota</taxon>
        <taxon>Clostridia</taxon>
        <taxon>Halanaerobiales</taxon>
        <taxon>Halobacteroidaceae</taxon>
        <taxon>Acetohalobium</taxon>
    </lineage>
</organism>
<evidence type="ECO:0000313" key="14">
    <source>
        <dbReference type="EMBL" id="ADL13806.1"/>
    </source>
</evidence>
<dbReference type="Pfam" id="PF00772">
    <property type="entry name" value="DnaB"/>
    <property type="match status" value="1"/>
</dbReference>
<comment type="catalytic activity">
    <reaction evidence="10 12">
        <text>ATP + H2O = ADP + phosphate + H(+)</text>
        <dbReference type="Rhea" id="RHEA:13065"/>
        <dbReference type="ChEBI" id="CHEBI:15377"/>
        <dbReference type="ChEBI" id="CHEBI:15378"/>
        <dbReference type="ChEBI" id="CHEBI:30616"/>
        <dbReference type="ChEBI" id="CHEBI:43474"/>
        <dbReference type="ChEBI" id="CHEBI:456216"/>
        <dbReference type="EC" id="5.6.2.3"/>
    </reaction>
</comment>
<dbReference type="eggNOG" id="COG0305">
    <property type="taxonomic scope" value="Bacteria"/>
</dbReference>
<keyword evidence="5 12" id="KW-0378">Hydrolase</keyword>
<dbReference type="GO" id="GO:0003677">
    <property type="term" value="F:DNA binding"/>
    <property type="evidence" value="ECO:0007669"/>
    <property type="project" value="UniProtKB-UniRule"/>
</dbReference>
<dbReference type="EC" id="5.6.2.3" evidence="11 12"/>
<dbReference type="PANTHER" id="PTHR30153:SF2">
    <property type="entry name" value="REPLICATIVE DNA HELICASE"/>
    <property type="match status" value="1"/>
</dbReference>
<dbReference type="GO" id="GO:0043139">
    <property type="term" value="F:5'-3' DNA helicase activity"/>
    <property type="evidence" value="ECO:0007669"/>
    <property type="project" value="UniProtKB-EC"/>
</dbReference>
<dbReference type="AlphaFoldDB" id="D9QUK5"/>
<dbReference type="InterPro" id="IPR016136">
    <property type="entry name" value="DNA_helicase_N/primase_C"/>
</dbReference>
<sequence length="446" mass="49771">MEADLNDNVPPHSIDAEKSTLGAMLIDRDAIAKAIEVLRPDDFYRKAHAIIYEVINEIFDKGEPVDLVTVSEELRAKEALEDIGGVAYLTSLADSVPTASNITYYAKIVEEKSLLRNLIKSANQISQLGYQGDKEIDVVLDKAEQLIFNISQKRSIQEYSGIRDVLMDTFDNLEKLYDNKDGVTGVPTGFNDLDQMTSGFQESDLIIIAARPSMGKTALALNIAQYAAVQEDIPVAIFSLEMSKEQLVQRMLCSEAQVDGHRLRTGYLNEDDWNRLTNAAGNLSEANIFIDDTPGITAMEMRAKARRMKAEHGLGLILIDYLQLMQGQGRVESRQQEVSKISRSLKGLARELNVPVVSLSQLSRAVEQRNDKRPQLSDLRASGSIEQDADLVAFIYRDEYYNPDTEKQGITEIIVGKQRNGPVGTVELAFQKEYTKFVDLADREAQ</sequence>
<evidence type="ECO:0000256" key="9">
    <source>
        <dbReference type="ARBA" id="ARBA00023235"/>
    </source>
</evidence>
<dbReference type="SUPFAM" id="SSF52540">
    <property type="entry name" value="P-loop containing nucleoside triphosphate hydrolases"/>
    <property type="match status" value="1"/>
</dbReference>
<evidence type="ECO:0000256" key="6">
    <source>
        <dbReference type="ARBA" id="ARBA00022806"/>
    </source>
</evidence>
<keyword evidence="7 12" id="KW-0067">ATP-binding</keyword>
<dbReference type="OrthoDB" id="9773982at2"/>
<comment type="similarity">
    <text evidence="1 12">Belongs to the helicase family. DnaB subfamily.</text>
</comment>
<dbReference type="RefSeq" id="WP_013279247.1">
    <property type="nucleotide sequence ID" value="NC_014378.1"/>
</dbReference>
<dbReference type="Gene3D" id="3.40.50.300">
    <property type="entry name" value="P-loop containing nucleotide triphosphate hydrolases"/>
    <property type="match status" value="1"/>
</dbReference>
<keyword evidence="2 12" id="KW-0639">Primosome</keyword>
<dbReference type="FunFam" id="3.40.50.300:FF:000076">
    <property type="entry name" value="Replicative DNA helicase"/>
    <property type="match status" value="1"/>
</dbReference>
<dbReference type="NCBIfam" id="TIGR00665">
    <property type="entry name" value="DnaB"/>
    <property type="match status" value="1"/>
</dbReference>
<dbReference type="InterPro" id="IPR007694">
    <property type="entry name" value="DNA_helicase_DnaB-like_C"/>
</dbReference>
<feature type="domain" description="SF4 helicase" evidence="13">
    <location>
        <begin position="179"/>
        <end position="444"/>
    </location>
</feature>
<keyword evidence="15" id="KW-1185">Reference proteome</keyword>
<dbReference type="Pfam" id="PF03796">
    <property type="entry name" value="DnaB_C"/>
    <property type="match status" value="1"/>
</dbReference>
<dbReference type="KEGG" id="aar:Acear_2325"/>
<dbReference type="HOGENOM" id="CLU_005373_0_0_9"/>
<dbReference type="CDD" id="cd00984">
    <property type="entry name" value="DnaB_C"/>
    <property type="match status" value="1"/>
</dbReference>
<dbReference type="Proteomes" id="UP000001661">
    <property type="component" value="Chromosome"/>
</dbReference>
<name>D9QUK5_ACEAZ</name>
<dbReference type="EMBL" id="CP002105">
    <property type="protein sequence ID" value="ADL13806.1"/>
    <property type="molecule type" value="Genomic_DNA"/>
</dbReference>
<evidence type="ECO:0000259" key="13">
    <source>
        <dbReference type="PROSITE" id="PS51199"/>
    </source>
</evidence>
<keyword evidence="4 12" id="KW-0547">Nucleotide-binding</keyword>
<dbReference type="FunFam" id="1.10.860.10:FF:000001">
    <property type="entry name" value="Replicative DNA helicase"/>
    <property type="match status" value="1"/>
</dbReference>
<evidence type="ECO:0000256" key="4">
    <source>
        <dbReference type="ARBA" id="ARBA00022741"/>
    </source>
</evidence>
<dbReference type="InterPro" id="IPR027417">
    <property type="entry name" value="P-loop_NTPase"/>
</dbReference>
<dbReference type="GO" id="GO:0005829">
    <property type="term" value="C:cytosol"/>
    <property type="evidence" value="ECO:0007669"/>
    <property type="project" value="TreeGrafter"/>
</dbReference>
<keyword evidence="9" id="KW-0413">Isomerase</keyword>
<dbReference type="GO" id="GO:0042802">
    <property type="term" value="F:identical protein binding"/>
    <property type="evidence" value="ECO:0007669"/>
    <property type="project" value="UniProtKB-ARBA"/>
</dbReference>
<dbReference type="PANTHER" id="PTHR30153">
    <property type="entry name" value="REPLICATIVE DNA HELICASE DNAB"/>
    <property type="match status" value="1"/>
</dbReference>
<gene>
    <name evidence="14" type="ordered locus">Acear_2325</name>
</gene>
<reference evidence="14 15" key="1">
    <citation type="journal article" date="2010" name="Stand. Genomic Sci.">
        <title>Complete genome sequence of Acetohalobium arabaticum type strain (Z-7288).</title>
        <authorList>
            <person name="Sikorski J."/>
            <person name="Lapidus A."/>
            <person name="Chertkov O."/>
            <person name="Lucas S."/>
            <person name="Copeland A."/>
            <person name="Glavina Del Rio T."/>
            <person name="Nolan M."/>
            <person name="Tice H."/>
            <person name="Cheng J.F."/>
            <person name="Han C."/>
            <person name="Brambilla E."/>
            <person name="Pitluck S."/>
            <person name="Liolios K."/>
            <person name="Ivanova N."/>
            <person name="Mavromatis K."/>
            <person name="Mikhailova N."/>
            <person name="Pati A."/>
            <person name="Bruce D."/>
            <person name="Detter C."/>
            <person name="Tapia R."/>
            <person name="Goodwin L."/>
            <person name="Chen A."/>
            <person name="Palaniappan K."/>
            <person name="Land M."/>
            <person name="Hauser L."/>
            <person name="Chang Y.J."/>
            <person name="Jeffries C.D."/>
            <person name="Rohde M."/>
            <person name="Goker M."/>
            <person name="Spring S."/>
            <person name="Woyke T."/>
            <person name="Bristow J."/>
            <person name="Eisen J.A."/>
            <person name="Markowitz V."/>
            <person name="Hugenholtz P."/>
            <person name="Kyrpides N.C."/>
            <person name="Klenk H.P."/>
        </authorList>
    </citation>
    <scope>NUCLEOTIDE SEQUENCE [LARGE SCALE GENOMIC DNA]</scope>
    <source>
        <strain evidence="15">ATCC 49924 / DSM 5501 / Z-7288</strain>
    </source>
</reference>
<keyword evidence="6 12" id="KW-0347">Helicase</keyword>
<keyword evidence="8 12" id="KW-0238">DNA-binding</keyword>
<dbReference type="GO" id="GO:1990077">
    <property type="term" value="C:primosome complex"/>
    <property type="evidence" value="ECO:0007669"/>
    <property type="project" value="UniProtKB-UniRule"/>
</dbReference>
<dbReference type="GO" id="GO:0016887">
    <property type="term" value="F:ATP hydrolysis activity"/>
    <property type="evidence" value="ECO:0007669"/>
    <property type="project" value="RHEA"/>
</dbReference>
<evidence type="ECO:0000256" key="8">
    <source>
        <dbReference type="ARBA" id="ARBA00023125"/>
    </source>
</evidence>
<proteinExistence type="inferred from homology"/>
<evidence type="ECO:0000256" key="7">
    <source>
        <dbReference type="ARBA" id="ARBA00022840"/>
    </source>
</evidence>
<evidence type="ECO:0000256" key="3">
    <source>
        <dbReference type="ARBA" id="ARBA00022705"/>
    </source>
</evidence>
<dbReference type="PROSITE" id="PS51199">
    <property type="entry name" value="SF4_HELICASE"/>
    <property type="match status" value="1"/>
</dbReference>
<dbReference type="GO" id="GO:0005524">
    <property type="term" value="F:ATP binding"/>
    <property type="evidence" value="ECO:0007669"/>
    <property type="project" value="UniProtKB-UniRule"/>
</dbReference>
<evidence type="ECO:0000313" key="15">
    <source>
        <dbReference type="Proteomes" id="UP000001661"/>
    </source>
</evidence>
<evidence type="ECO:0000256" key="1">
    <source>
        <dbReference type="ARBA" id="ARBA00008428"/>
    </source>
</evidence>
<accession>D9QUK5</accession>
<dbReference type="NCBIfam" id="NF004384">
    <property type="entry name" value="PRK05748.1"/>
    <property type="match status" value="1"/>
</dbReference>
<dbReference type="STRING" id="574087.Acear_2325"/>
<evidence type="ECO:0000256" key="10">
    <source>
        <dbReference type="ARBA" id="ARBA00048954"/>
    </source>
</evidence>
<dbReference type="GO" id="GO:0006269">
    <property type="term" value="P:DNA replication, synthesis of primer"/>
    <property type="evidence" value="ECO:0007669"/>
    <property type="project" value="UniProtKB-UniRule"/>
</dbReference>
<dbReference type="InterPro" id="IPR036185">
    <property type="entry name" value="DNA_heli_DnaB-like_N_sf"/>
</dbReference>
<dbReference type="SUPFAM" id="SSF48024">
    <property type="entry name" value="N-terminal domain of DnaB helicase"/>
    <property type="match status" value="1"/>
</dbReference>
<evidence type="ECO:0000256" key="5">
    <source>
        <dbReference type="ARBA" id="ARBA00022801"/>
    </source>
</evidence>
<protein>
    <recommendedName>
        <fullName evidence="11 12">Replicative DNA helicase</fullName>
        <ecNumber evidence="11 12">5.6.2.3</ecNumber>
    </recommendedName>
</protein>
<comment type="function">
    <text evidence="12">The main replicative DNA helicase, it participates in initiation and elongation during chromosome replication. Travels ahead of the DNA replisome, separating dsDNA into templates for DNA synthesis. A processive ATP-dependent 5'-3' DNA helicase it has DNA-dependent ATPase activity.</text>
</comment>
<evidence type="ECO:0000256" key="2">
    <source>
        <dbReference type="ARBA" id="ARBA00022515"/>
    </source>
</evidence>
<keyword evidence="3 12" id="KW-0235">DNA replication</keyword>
<dbReference type="Gene3D" id="1.10.860.10">
    <property type="entry name" value="DNAb Helicase, Chain A"/>
    <property type="match status" value="1"/>
</dbReference>